<protein>
    <submittedName>
        <fullName evidence="1">DUF4837 family protein</fullName>
    </submittedName>
</protein>
<accession>A0A940IHP1</accession>
<reference evidence="1" key="2">
    <citation type="journal article" date="2021" name="PeerJ">
        <title>Extensive microbial diversity within the chicken gut microbiome revealed by metagenomics and culture.</title>
        <authorList>
            <person name="Gilroy R."/>
            <person name="Ravi A."/>
            <person name="Getino M."/>
            <person name="Pursley I."/>
            <person name="Horton D.L."/>
            <person name="Alikhan N.F."/>
            <person name="Baker D."/>
            <person name="Gharbi K."/>
            <person name="Hall N."/>
            <person name="Watson M."/>
            <person name="Adriaenssens E.M."/>
            <person name="Foster-Nyarko E."/>
            <person name="Jarju S."/>
            <person name="Secka A."/>
            <person name="Antonio M."/>
            <person name="Oren A."/>
            <person name="Chaudhuri R.R."/>
            <person name="La Ragione R."/>
            <person name="Hildebrand F."/>
            <person name="Pallen M.J."/>
        </authorList>
    </citation>
    <scope>NUCLEOTIDE SEQUENCE</scope>
    <source>
        <strain evidence="1">G3-8215</strain>
    </source>
</reference>
<dbReference type="InterPro" id="IPR032286">
    <property type="entry name" value="DUF4837"/>
</dbReference>
<dbReference type="Pfam" id="PF16125">
    <property type="entry name" value="DUF4837"/>
    <property type="match status" value="1"/>
</dbReference>
<dbReference type="AlphaFoldDB" id="A0A940IHP1"/>
<dbReference type="EMBL" id="JADILV010000012">
    <property type="protein sequence ID" value="MBO8482873.1"/>
    <property type="molecule type" value="Genomic_DNA"/>
</dbReference>
<evidence type="ECO:0000313" key="1">
    <source>
        <dbReference type="EMBL" id="MBO8482873.1"/>
    </source>
</evidence>
<sequence length="335" mass="37997">MKKITLWLTVIAAIIAAVSCKNQDRKPLLPSISGKAGEVLIVINKEYWEGSIGTDLRGLLASDYPYLPQKEPLYTLINITPGAFTDIFQIHRNILIVNIDSRTTQPAVLFRNDVWASPQCVIGLNAPDMESACRLIQDNGEKILATLEQAERDRVINNSVRYEEVTLRPAMAALTGGILHFPGGYSLKKQTDDFLWISYDTQYTNQNFIVFKYPATGTEADFSLDTLMARSNEAMKANVPGMFENTYMIISNVVTPDVQYVKYRGREFAQMRGLWEVHKDYMGGPFVSHAFYSQDGKEIIVIEGFVYAPRYDKRHYLRQVESILYSFEWGSGNTK</sequence>
<proteinExistence type="predicted"/>
<evidence type="ECO:0000313" key="2">
    <source>
        <dbReference type="Proteomes" id="UP000725002"/>
    </source>
</evidence>
<comment type="caution">
    <text evidence="1">The sequence shown here is derived from an EMBL/GenBank/DDBJ whole genome shotgun (WGS) entry which is preliminary data.</text>
</comment>
<name>A0A940IHP1_9BACT</name>
<dbReference type="Proteomes" id="UP000725002">
    <property type="component" value="Unassembled WGS sequence"/>
</dbReference>
<gene>
    <name evidence="1" type="ORF">IAB75_01960</name>
</gene>
<dbReference type="PROSITE" id="PS51257">
    <property type="entry name" value="PROKAR_LIPOPROTEIN"/>
    <property type="match status" value="1"/>
</dbReference>
<reference evidence="1" key="1">
    <citation type="submission" date="2020-10" db="EMBL/GenBank/DDBJ databases">
        <authorList>
            <person name="Gilroy R."/>
        </authorList>
    </citation>
    <scope>NUCLEOTIDE SEQUENCE</scope>
    <source>
        <strain evidence="1">G3-8215</strain>
    </source>
</reference>
<organism evidence="1 2">
    <name type="scientific">Candidatus Cryptobacteroides avicola</name>
    <dbReference type="NCBI Taxonomy" id="2840757"/>
    <lineage>
        <taxon>Bacteria</taxon>
        <taxon>Pseudomonadati</taxon>
        <taxon>Bacteroidota</taxon>
        <taxon>Bacteroidia</taxon>
        <taxon>Bacteroidales</taxon>
        <taxon>Candidatus Cryptobacteroides</taxon>
    </lineage>
</organism>